<evidence type="ECO:0000313" key="2">
    <source>
        <dbReference type="Proteomes" id="UP000234865"/>
    </source>
</evidence>
<sequence length="185" mass="21574">MSKGDNLFFKFSSTLKISSGQIKDFYIVYSTTDSPNLSLSNFHNLTPKISYNNRFKKYLFSFIPYLSNSEQIPISTVTFKSKINYQTEKTTYCYKPFYLLTIDKQNNIDIKILMVRSYSELYYSEYNIPFIMSEESFTTAPSYQLLSPSDFLKTKSVSPKFNTSAKEIQQGIKQITEISKEFYAK</sequence>
<evidence type="ECO:0000313" key="1">
    <source>
        <dbReference type="EMBL" id="PLW60669.1"/>
    </source>
</evidence>
<proteinExistence type="predicted"/>
<gene>
    <name evidence="1" type="ORF">CYU10_001707</name>
</gene>
<protein>
    <submittedName>
        <fullName evidence="1">Uncharacterized protein</fullName>
    </submittedName>
</protein>
<name>A0A2N5WEL5_LACLL</name>
<reference evidence="2" key="1">
    <citation type="submission" date="2016-08" db="EMBL/GenBank/DDBJ databases">
        <title>Comparative genomics of Lactococcus lactis strain WFLU12 isolated from the gastrointestinal tract of wild olive flounder (Paralichythys olivaceus).</title>
        <authorList>
            <person name="Nguyen T.L."/>
            <person name="Kim D.-H."/>
        </authorList>
    </citation>
    <scope>NUCLEOTIDE SEQUENCE [LARGE SCALE GENOMIC DNA]</scope>
    <source>
        <strain evidence="2">WFLU12</strain>
    </source>
</reference>
<organism evidence="1 2">
    <name type="scientific">Lactococcus lactis subsp. lactis</name>
    <name type="common">Streptococcus lactis</name>
    <dbReference type="NCBI Taxonomy" id="1360"/>
    <lineage>
        <taxon>Bacteria</taxon>
        <taxon>Bacillati</taxon>
        <taxon>Bacillota</taxon>
        <taxon>Bacilli</taxon>
        <taxon>Lactobacillales</taxon>
        <taxon>Streptococcaceae</taxon>
        <taxon>Lactococcus</taxon>
    </lineage>
</organism>
<dbReference type="RefSeq" id="WP_029343553.1">
    <property type="nucleotide sequence ID" value="NZ_JNLP01000001.1"/>
</dbReference>
<dbReference type="EMBL" id="PKRZ01000001">
    <property type="protein sequence ID" value="PLW60669.1"/>
    <property type="molecule type" value="Genomic_DNA"/>
</dbReference>
<accession>A0A2N5WEL5</accession>
<dbReference type="Proteomes" id="UP000234865">
    <property type="component" value="Unassembled WGS sequence"/>
</dbReference>
<dbReference type="AlphaFoldDB" id="A0A2N5WEL5"/>
<comment type="caution">
    <text evidence="1">The sequence shown here is derived from an EMBL/GenBank/DDBJ whole genome shotgun (WGS) entry which is preliminary data.</text>
</comment>